<dbReference type="PANTHER" id="PTHR10772">
    <property type="entry name" value="10 KDA HEAT SHOCK PROTEIN"/>
    <property type="match status" value="1"/>
</dbReference>
<dbReference type="InterPro" id="IPR037124">
    <property type="entry name" value="Chaperonin_GroES_sf"/>
</dbReference>
<dbReference type="HAMAP" id="MF_00580">
    <property type="entry name" value="CH10"/>
    <property type="match status" value="1"/>
</dbReference>
<dbReference type="RefSeq" id="XP_018270965.1">
    <property type="nucleotide sequence ID" value="XM_018412259.1"/>
</dbReference>
<comment type="function">
    <text evidence="3">Eukaryotic CPN10 homolog which is essential for mitochondrial protein biogenesis, together with CPN60. Binds to CPN60 in the presence of Mg-ATP and suppresses the ATPase activity of the latter.</text>
</comment>
<evidence type="ECO:0000313" key="7">
    <source>
        <dbReference type="Proteomes" id="UP000053890"/>
    </source>
</evidence>
<dbReference type="Proteomes" id="UP000053890">
    <property type="component" value="Unassembled WGS sequence"/>
</dbReference>
<keyword evidence="7" id="KW-1185">Reference proteome</keyword>
<comment type="similarity">
    <text evidence="1 4">Belongs to the GroES chaperonin family.</text>
</comment>
<dbReference type="SUPFAM" id="SSF50129">
    <property type="entry name" value="GroES-like"/>
    <property type="match status" value="1"/>
</dbReference>
<dbReference type="GO" id="GO:0005524">
    <property type="term" value="F:ATP binding"/>
    <property type="evidence" value="ECO:0007669"/>
    <property type="project" value="InterPro"/>
</dbReference>
<dbReference type="FunFam" id="2.30.33.40:FF:000002">
    <property type="entry name" value="10 kDa chaperonin, mitochondrial"/>
    <property type="match status" value="1"/>
</dbReference>
<evidence type="ECO:0000256" key="2">
    <source>
        <dbReference type="ARBA" id="ARBA00023186"/>
    </source>
</evidence>
<evidence type="ECO:0000256" key="1">
    <source>
        <dbReference type="ARBA" id="ARBA00006975"/>
    </source>
</evidence>
<reference evidence="6 7" key="1">
    <citation type="journal article" date="2015" name="Front. Microbiol.">
        <title>Genome sequence of the plant growth promoting endophytic yeast Rhodotorula graminis WP1.</title>
        <authorList>
            <person name="Firrincieli A."/>
            <person name="Otillar R."/>
            <person name="Salamov A."/>
            <person name="Schmutz J."/>
            <person name="Khan Z."/>
            <person name="Redman R.S."/>
            <person name="Fleck N.D."/>
            <person name="Lindquist E."/>
            <person name="Grigoriev I.V."/>
            <person name="Doty S.L."/>
        </authorList>
    </citation>
    <scope>NUCLEOTIDE SEQUENCE [LARGE SCALE GENOMIC DNA]</scope>
    <source>
        <strain evidence="6 7">WP1</strain>
    </source>
</reference>
<dbReference type="Gene3D" id="2.30.33.40">
    <property type="entry name" value="GroES chaperonin"/>
    <property type="match status" value="1"/>
</dbReference>
<evidence type="ECO:0000256" key="4">
    <source>
        <dbReference type="RuleBase" id="RU003479"/>
    </source>
</evidence>
<dbReference type="EMBL" id="KQ474079">
    <property type="protein sequence ID" value="KPV74916.1"/>
    <property type="molecule type" value="Genomic_DNA"/>
</dbReference>
<dbReference type="SMART" id="SM00883">
    <property type="entry name" value="Cpn10"/>
    <property type="match status" value="1"/>
</dbReference>
<name>A0A194S668_RHOGW</name>
<dbReference type="GO" id="GO:0046872">
    <property type="term" value="F:metal ion binding"/>
    <property type="evidence" value="ECO:0007669"/>
    <property type="project" value="TreeGrafter"/>
</dbReference>
<dbReference type="GO" id="GO:0051082">
    <property type="term" value="F:unfolded protein binding"/>
    <property type="evidence" value="ECO:0007669"/>
    <property type="project" value="TreeGrafter"/>
</dbReference>
<evidence type="ECO:0000256" key="5">
    <source>
        <dbReference type="SAM" id="MobiDB-lite"/>
    </source>
</evidence>
<evidence type="ECO:0000313" key="6">
    <source>
        <dbReference type="EMBL" id="KPV74916.1"/>
    </source>
</evidence>
<dbReference type="InterPro" id="IPR020818">
    <property type="entry name" value="Chaperonin_GroES"/>
</dbReference>
<dbReference type="AlphaFoldDB" id="A0A194S668"/>
<dbReference type="CDD" id="cd00320">
    <property type="entry name" value="cpn10"/>
    <property type="match status" value="1"/>
</dbReference>
<dbReference type="PANTHER" id="PTHR10772:SF0">
    <property type="entry name" value="10 KDA HEAT SHOCK PROTEIN, MITOCHONDRIAL"/>
    <property type="match status" value="1"/>
</dbReference>
<dbReference type="InterPro" id="IPR011032">
    <property type="entry name" value="GroES-like_sf"/>
</dbReference>
<evidence type="ECO:0008006" key="8">
    <source>
        <dbReference type="Google" id="ProtNLM"/>
    </source>
</evidence>
<dbReference type="STRING" id="578459.A0A194S668"/>
<dbReference type="GO" id="GO:0044183">
    <property type="term" value="F:protein folding chaperone"/>
    <property type="evidence" value="ECO:0007669"/>
    <property type="project" value="InterPro"/>
</dbReference>
<feature type="region of interest" description="Disordered" evidence="5">
    <location>
        <begin position="76"/>
        <end position="95"/>
    </location>
</feature>
<dbReference type="GeneID" id="28972708"/>
<accession>A0A194S668</accession>
<keyword evidence="2 4" id="KW-0143">Chaperone</keyword>
<gene>
    <name evidence="6" type="ORF">RHOBADRAFT_15411</name>
</gene>
<evidence type="ECO:0000256" key="3">
    <source>
        <dbReference type="ARBA" id="ARBA00056825"/>
    </source>
</evidence>
<dbReference type="GO" id="GO:0051087">
    <property type="term" value="F:protein-folding chaperone binding"/>
    <property type="evidence" value="ECO:0007669"/>
    <property type="project" value="TreeGrafter"/>
</dbReference>
<proteinExistence type="inferred from homology"/>
<sequence length="198" mass="21102">MARRAAAVERSISNSTGWSGGGGERRRASGLLRLSVAILGRLSPLLLALLAHRLTRHGEHRALLLPRPTPLPRLPLLVLPSSPSSPPRPPPRRQSLSIKSIKSLAPLLDRVLIQRAKVVEKTASGLYLPSAASQGPPPEGTVLAVGPGAPRKDGSLHPVSLKEGDRVVLPAFGGVPVKVGDEEYHLFRDSEILAKLNE</sequence>
<dbReference type="PRINTS" id="PR00297">
    <property type="entry name" value="CHAPERONIN10"/>
</dbReference>
<dbReference type="Pfam" id="PF00166">
    <property type="entry name" value="Cpn10"/>
    <property type="match status" value="1"/>
</dbReference>
<protein>
    <recommendedName>
        <fullName evidence="8">10 kDa heat shock protein, mitochondrial</fullName>
    </recommendedName>
</protein>
<dbReference type="GO" id="GO:0005759">
    <property type="term" value="C:mitochondrial matrix"/>
    <property type="evidence" value="ECO:0007669"/>
    <property type="project" value="TreeGrafter"/>
</dbReference>
<dbReference type="PROSITE" id="PS00681">
    <property type="entry name" value="CHAPERONINS_CPN10"/>
    <property type="match status" value="1"/>
</dbReference>
<dbReference type="InterPro" id="IPR018369">
    <property type="entry name" value="Chaprnonin_Cpn10_CS"/>
</dbReference>
<dbReference type="OrthoDB" id="184876at2759"/>
<organism evidence="6 7">
    <name type="scientific">Rhodotorula graminis (strain WP1)</name>
    <dbReference type="NCBI Taxonomy" id="578459"/>
    <lineage>
        <taxon>Eukaryota</taxon>
        <taxon>Fungi</taxon>
        <taxon>Dikarya</taxon>
        <taxon>Basidiomycota</taxon>
        <taxon>Pucciniomycotina</taxon>
        <taxon>Microbotryomycetes</taxon>
        <taxon>Sporidiobolales</taxon>
        <taxon>Sporidiobolaceae</taxon>
        <taxon>Rhodotorula</taxon>
    </lineage>
</organism>
<feature type="region of interest" description="Disordered" evidence="5">
    <location>
        <begin position="1"/>
        <end position="25"/>
    </location>
</feature>